<protein>
    <submittedName>
        <fullName evidence="1">Uncharacterized protein</fullName>
    </submittedName>
</protein>
<keyword evidence="2" id="KW-1185">Reference proteome</keyword>
<name>A0A0C3LI52_9AGAM</name>
<reference evidence="2" key="2">
    <citation type="submission" date="2015-01" db="EMBL/GenBank/DDBJ databases">
        <title>Evolutionary Origins and Diversification of the Mycorrhizal Mutualists.</title>
        <authorList>
            <consortium name="DOE Joint Genome Institute"/>
            <consortium name="Mycorrhizal Genomics Consortium"/>
            <person name="Kohler A."/>
            <person name="Kuo A."/>
            <person name="Nagy L.G."/>
            <person name="Floudas D."/>
            <person name="Copeland A."/>
            <person name="Barry K.W."/>
            <person name="Cichocki N."/>
            <person name="Veneault-Fourrey C."/>
            <person name="LaButti K."/>
            <person name="Lindquist E.A."/>
            <person name="Lipzen A."/>
            <person name="Lundell T."/>
            <person name="Morin E."/>
            <person name="Murat C."/>
            <person name="Riley R."/>
            <person name="Ohm R."/>
            <person name="Sun H."/>
            <person name="Tunlid A."/>
            <person name="Henrissat B."/>
            <person name="Grigoriev I.V."/>
            <person name="Hibbett D.S."/>
            <person name="Martin F."/>
        </authorList>
    </citation>
    <scope>NUCLEOTIDE SEQUENCE [LARGE SCALE GENOMIC DNA]</scope>
    <source>
        <strain evidence="2">MUT 4182</strain>
    </source>
</reference>
<reference evidence="1 2" key="1">
    <citation type="submission" date="2014-04" db="EMBL/GenBank/DDBJ databases">
        <authorList>
            <consortium name="DOE Joint Genome Institute"/>
            <person name="Kuo A."/>
            <person name="Girlanda M."/>
            <person name="Perotto S."/>
            <person name="Kohler A."/>
            <person name="Nagy L.G."/>
            <person name="Floudas D."/>
            <person name="Copeland A."/>
            <person name="Barry K.W."/>
            <person name="Cichocki N."/>
            <person name="Veneault-Fourrey C."/>
            <person name="LaButti K."/>
            <person name="Lindquist E.A."/>
            <person name="Lipzen A."/>
            <person name="Lundell T."/>
            <person name="Morin E."/>
            <person name="Murat C."/>
            <person name="Sun H."/>
            <person name="Tunlid A."/>
            <person name="Henrissat B."/>
            <person name="Grigoriev I.V."/>
            <person name="Hibbett D.S."/>
            <person name="Martin F."/>
            <person name="Nordberg H.P."/>
            <person name="Cantor M.N."/>
            <person name="Hua S.X."/>
        </authorList>
    </citation>
    <scope>NUCLEOTIDE SEQUENCE [LARGE SCALE GENOMIC DNA]</scope>
    <source>
        <strain evidence="1 2">MUT 4182</strain>
    </source>
</reference>
<dbReference type="EMBL" id="KN822947">
    <property type="protein sequence ID" value="KIO33673.1"/>
    <property type="molecule type" value="Genomic_DNA"/>
</dbReference>
<dbReference type="Proteomes" id="UP000054248">
    <property type="component" value="Unassembled WGS sequence"/>
</dbReference>
<evidence type="ECO:0000313" key="2">
    <source>
        <dbReference type="Proteomes" id="UP000054248"/>
    </source>
</evidence>
<dbReference type="InterPro" id="IPR032675">
    <property type="entry name" value="LRR_dom_sf"/>
</dbReference>
<dbReference type="Gene3D" id="3.80.10.10">
    <property type="entry name" value="Ribonuclease Inhibitor"/>
    <property type="match status" value="1"/>
</dbReference>
<dbReference type="AlphaFoldDB" id="A0A0C3LI52"/>
<organism evidence="1 2">
    <name type="scientific">Tulasnella calospora MUT 4182</name>
    <dbReference type="NCBI Taxonomy" id="1051891"/>
    <lineage>
        <taxon>Eukaryota</taxon>
        <taxon>Fungi</taxon>
        <taxon>Dikarya</taxon>
        <taxon>Basidiomycota</taxon>
        <taxon>Agaricomycotina</taxon>
        <taxon>Agaricomycetes</taxon>
        <taxon>Cantharellales</taxon>
        <taxon>Tulasnellaceae</taxon>
        <taxon>Tulasnella</taxon>
    </lineage>
</organism>
<evidence type="ECO:0000313" key="1">
    <source>
        <dbReference type="EMBL" id="KIO33673.1"/>
    </source>
</evidence>
<proteinExistence type="predicted"/>
<gene>
    <name evidence="1" type="ORF">M407DRAFT_241022</name>
</gene>
<accession>A0A0C3LI52</accession>
<dbReference type="SUPFAM" id="SSF52047">
    <property type="entry name" value="RNI-like"/>
    <property type="match status" value="1"/>
</dbReference>
<dbReference type="STRING" id="1051891.A0A0C3LI52"/>
<dbReference type="HOGENOM" id="CLU_021164_5_0_1"/>
<dbReference type="OrthoDB" id="2447803at2759"/>
<sequence>MQTFLSMYELLREVFTHADRKTTATAACSSKTLSTPALDVLWRVVPRASFLFSLLCPLEGAASYDGHSCRRFDFDRDLHPADWKRFLPYSRRVEELSCMDEILGDRWNEPSHKALAKVSSSRPADLTLADVFPRLRSLTWNVYSHKVLRNMSMFLVPSLTFLEIKIDNVVEYKPMSAFLKQLQARCAPNLRELRLNTDFAISTVEEEVLDLLKEMSRLERLILPRFWTNDRLFGVVAGLPSLQYIGQRKSYWWGNSDDTDGGLMPAIEALQKDAFPALQDITYDTLNLFESKKLFTHPHAPKQLISLCVTSNKLETPHQVQDFLSAISETLVNLQDLDIGLTFPVSDAPDHSTDVTFATLQPVTLLPKLSHFGLATHFPIKMDDAELDAWTDCAWGRRLKVLWLNETPAYAIQREIKSDLTLKALDILARNCRNLEELSIFVNATEVPKTDSGKAGGQTLEQLVLEGQSKEQVTEYKKLRYLNLGVSHISSSSNVANYIADLICTTDPEDIEPSTISPLLSAIPLFYRQRSNPASGSKPRPFLFDCSPRFWPAPVAASEFEPVLSRRRDAWDDVGKMIPALMEKKVSMEQMQAEMIAFMRKVAEMKVNPSSSSNP</sequence>